<comment type="caution">
    <text evidence="1">The sequence shown here is derived from an EMBL/GenBank/DDBJ whole genome shotgun (WGS) entry which is preliminary data.</text>
</comment>
<evidence type="ECO:0000313" key="1">
    <source>
        <dbReference type="EMBL" id="TDP78174.1"/>
    </source>
</evidence>
<evidence type="ECO:0000313" key="2">
    <source>
        <dbReference type="Proteomes" id="UP000294593"/>
    </source>
</evidence>
<keyword evidence="2" id="KW-1185">Reference proteome</keyword>
<organism evidence="1 2">
    <name type="scientific">Aquabacterium commune</name>
    <dbReference type="NCBI Taxonomy" id="70586"/>
    <lineage>
        <taxon>Bacteria</taxon>
        <taxon>Pseudomonadati</taxon>
        <taxon>Pseudomonadota</taxon>
        <taxon>Betaproteobacteria</taxon>
        <taxon>Burkholderiales</taxon>
        <taxon>Aquabacterium</taxon>
    </lineage>
</organism>
<gene>
    <name evidence="1" type="ORF">EV672_1261</name>
</gene>
<dbReference type="EMBL" id="SNXW01000026">
    <property type="protein sequence ID" value="TDP78174.1"/>
    <property type="molecule type" value="Genomic_DNA"/>
</dbReference>
<dbReference type="AlphaFoldDB" id="A0A4R6QY65"/>
<proteinExistence type="predicted"/>
<dbReference type="RefSeq" id="WP_424923183.1">
    <property type="nucleotide sequence ID" value="NZ_SNXW01000026.1"/>
</dbReference>
<name>A0A4R6QY65_9BURK</name>
<reference evidence="1 2" key="1">
    <citation type="submission" date="2019-03" db="EMBL/GenBank/DDBJ databases">
        <title>Genomic Encyclopedia of Type Strains, Phase IV (KMG-IV): sequencing the most valuable type-strain genomes for metagenomic binning, comparative biology and taxonomic classification.</title>
        <authorList>
            <person name="Goeker M."/>
        </authorList>
    </citation>
    <scope>NUCLEOTIDE SEQUENCE [LARGE SCALE GENOMIC DNA]</scope>
    <source>
        <strain evidence="1 2">DSM 11901</strain>
    </source>
</reference>
<protein>
    <submittedName>
        <fullName evidence="1">Uncharacterized protein</fullName>
    </submittedName>
</protein>
<dbReference type="Proteomes" id="UP000294593">
    <property type="component" value="Unassembled WGS sequence"/>
</dbReference>
<accession>A0A4R6QY65</accession>
<feature type="non-terminal residue" evidence="1">
    <location>
        <position position="1"/>
    </location>
</feature>
<sequence length="213" mass="23240">HLSTADHPLVGYQPWLNTGSAQWLRFGSARTLYDGPMWQTLRKHLGDWYFKIVHGFTPAHVVVLSGKYGIIDAGTYCGTYEARLTKEKANTLIKAGILSHQDRFGTMNTKYGTAGTPLAAMARTMFPADDHAGAGWRGVVMCGGSEYRRAFMALVKQLIEYGAVELDAPILATSGGIGEQRAQLGGWIQALRRNSGPCRTQFKLGGSKEALDC</sequence>